<name>A0A0P0P1K1_9CAUL</name>
<dbReference type="STRING" id="69395.AQ619_13325"/>
<keyword evidence="1" id="KW-1133">Transmembrane helix</keyword>
<dbReference type="RefSeq" id="WP_062148490.1">
    <property type="nucleotide sequence ID" value="NZ_CP013002.1"/>
</dbReference>
<keyword evidence="1" id="KW-0472">Membrane</keyword>
<dbReference type="AlphaFoldDB" id="A0A0P0P1K1"/>
<feature type="transmembrane region" description="Helical" evidence="1">
    <location>
        <begin position="64"/>
        <end position="83"/>
    </location>
</feature>
<evidence type="ECO:0000256" key="1">
    <source>
        <dbReference type="SAM" id="Phobius"/>
    </source>
</evidence>
<keyword evidence="3" id="KW-1185">Reference proteome</keyword>
<sequence length="146" mass="15599">MTDPDSGPSLATAPTPVTPTPFGKPWSIWFWGNLMSAAGVALAVAPYHTAQLFHAPLEAAAEPWARMLGLMLIAYSLAYHVAGWTGQRTYMRASVALRCASPIVIGALVLTGNLPRHWIILGIVDLAGAAWTSAELAWRPKIKPVA</sequence>
<proteinExistence type="predicted"/>
<dbReference type="OrthoDB" id="7188188at2"/>
<dbReference type="KEGG" id="chq:AQ619_13325"/>
<protein>
    <submittedName>
        <fullName evidence="2">Uncharacterized protein</fullName>
    </submittedName>
</protein>
<organism evidence="2 3">
    <name type="scientific">Caulobacter henricii</name>
    <dbReference type="NCBI Taxonomy" id="69395"/>
    <lineage>
        <taxon>Bacteria</taxon>
        <taxon>Pseudomonadati</taxon>
        <taxon>Pseudomonadota</taxon>
        <taxon>Alphaproteobacteria</taxon>
        <taxon>Caulobacterales</taxon>
        <taxon>Caulobacteraceae</taxon>
        <taxon>Caulobacter</taxon>
    </lineage>
</organism>
<evidence type="ECO:0000313" key="3">
    <source>
        <dbReference type="Proteomes" id="UP000056905"/>
    </source>
</evidence>
<evidence type="ECO:0000313" key="2">
    <source>
        <dbReference type="EMBL" id="ALL14241.1"/>
    </source>
</evidence>
<keyword evidence="1" id="KW-0812">Transmembrane</keyword>
<gene>
    <name evidence="2" type="ORF">AQ619_13325</name>
</gene>
<dbReference type="EMBL" id="CP013002">
    <property type="protein sequence ID" value="ALL14241.1"/>
    <property type="molecule type" value="Genomic_DNA"/>
</dbReference>
<dbReference type="Proteomes" id="UP000056905">
    <property type="component" value="Chromosome"/>
</dbReference>
<accession>A0A0P0P1K1</accession>
<reference evidence="2 3" key="1">
    <citation type="submission" date="2015-10" db="EMBL/GenBank/DDBJ databases">
        <title>Conservation of the essential genome among Caulobacter and Brevundimonas species.</title>
        <authorList>
            <person name="Scott D."/>
            <person name="Ely B."/>
        </authorList>
    </citation>
    <scope>NUCLEOTIDE SEQUENCE [LARGE SCALE GENOMIC DNA]</scope>
    <source>
        <strain evidence="2 3">CB4</strain>
    </source>
</reference>
<feature type="transmembrane region" description="Helical" evidence="1">
    <location>
        <begin position="28"/>
        <end position="49"/>
    </location>
</feature>